<dbReference type="EMBL" id="VEVO01000008">
    <property type="protein sequence ID" value="KAF0038963.1"/>
    <property type="molecule type" value="Genomic_DNA"/>
</dbReference>
<evidence type="ECO:0000313" key="2">
    <source>
        <dbReference type="EMBL" id="KAF0038963.1"/>
    </source>
</evidence>
<feature type="region of interest" description="Disordered" evidence="1">
    <location>
        <begin position="1"/>
        <end position="37"/>
    </location>
</feature>
<comment type="caution">
    <text evidence="2">The sequence shown here is derived from an EMBL/GenBank/DDBJ whole genome shotgun (WGS) entry which is preliminary data.</text>
</comment>
<name>A0A6A4SYS0_SCOMX</name>
<dbReference type="AlphaFoldDB" id="A0A6A4SYS0"/>
<dbReference type="InterPro" id="IPR039011">
    <property type="entry name" value="IRS"/>
</dbReference>
<dbReference type="Proteomes" id="UP000438429">
    <property type="component" value="Unassembled WGS sequence"/>
</dbReference>
<dbReference type="GO" id="GO:0008286">
    <property type="term" value="P:insulin receptor signaling pathway"/>
    <property type="evidence" value="ECO:0007669"/>
    <property type="project" value="InterPro"/>
</dbReference>
<dbReference type="PANTHER" id="PTHR10614:SF2">
    <property type="entry name" value="INSULIN RECEPTOR SUBSTRATE 4"/>
    <property type="match status" value="1"/>
</dbReference>
<evidence type="ECO:0000313" key="3">
    <source>
        <dbReference type="Proteomes" id="UP000438429"/>
    </source>
</evidence>
<protein>
    <recommendedName>
        <fullName evidence="4">PH domain-containing protein</fullName>
    </recommendedName>
</protein>
<accession>A0A6A4SYS0</accession>
<reference evidence="2 3" key="1">
    <citation type="submission" date="2019-06" db="EMBL/GenBank/DDBJ databases">
        <title>Draft genomes of female and male turbot (Scophthalmus maximus).</title>
        <authorList>
            <person name="Xu H."/>
            <person name="Xu X.-W."/>
            <person name="Shao C."/>
            <person name="Chen S."/>
        </authorList>
    </citation>
    <scope>NUCLEOTIDE SEQUENCE [LARGE SCALE GENOMIC DNA]</scope>
    <source>
        <strain evidence="2">Ysfricsl-2016a</strain>
        <tissue evidence="2">Blood</tissue>
    </source>
</reference>
<dbReference type="GO" id="GO:0005886">
    <property type="term" value="C:plasma membrane"/>
    <property type="evidence" value="ECO:0007669"/>
    <property type="project" value="TreeGrafter"/>
</dbReference>
<dbReference type="GO" id="GO:0005829">
    <property type="term" value="C:cytosol"/>
    <property type="evidence" value="ECO:0007669"/>
    <property type="project" value="TreeGrafter"/>
</dbReference>
<sequence length="182" mass="20823">MSPRCCKSTQTRLPVESPMQPRRMNNCPMEQDEDSGDHQVVTQSSALPSSSFYEELFCTRQTPVPLAPLASALMPSSWPQSDVVRQGYLGKLERNHRRVIYLRCCLGVSRTGSSRRGHTVALYVKDQTIVMVVEDQQEQEEWYTAIKKLMEEERRDEEHGEGFDEDDDGYCTLPPAAFFKEV</sequence>
<dbReference type="Gene3D" id="2.30.29.30">
    <property type="entry name" value="Pleckstrin-homology domain (PH domain)/Phosphotyrosine-binding domain (PTB)"/>
    <property type="match status" value="1"/>
</dbReference>
<dbReference type="PANTHER" id="PTHR10614">
    <property type="entry name" value="INSULIN RECEPTOR SUBSTRATE"/>
    <property type="match status" value="1"/>
</dbReference>
<evidence type="ECO:0000256" key="1">
    <source>
        <dbReference type="SAM" id="MobiDB-lite"/>
    </source>
</evidence>
<evidence type="ECO:0008006" key="4">
    <source>
        <dbReference type="Google" id="ProtNLM"/>
    </source>
</evidence>
<organism evidence="2 3">
    <name type="scientific">Scophthalmus maximus</name>
    <name type="common">Turbot</name>
    <name type="synonym">Psetta maxima</name>
    <dbReference type="NCBI Taxonomy" id="52904"/>
    <lineage>
        <taxon>Eukaryota</taxon>
        <taxon>Metazoa</taxon>
        <taxon>Chordata</taxon>
        <taxon>Craniata</taxon>
        <taxon>Vertebrata</taxon>
        <taxon>Euteleostomi</taxon>
        <taxon>Actinopterygii</taxon>
        <taxon>Neopterygii</taxon>
        <taxon>Teleostei</taxon>
        <taxon>Neoteleostei</taxon>
        <taxon>Acanthomorphata</taxon>
        <taxon>Carangaria</taxon>
        <taxon>Pleuronectiformes</taxon>
        <taxon>Pleuronectoidei</taxon>
        <taxon>Scophthalmidae</taxon>
        <taxon>Scophthalmus</taxon>
    </lineage>
</organism>
<proteinExistence type="predicted"/>
<dbReference type="InterPro" id="IPR011993">
    <property type="entry name" value="PH-like_dom_sf"/>
</dbReference>
<dbReference type="GO" id="GO:0043548">
    <property type="term" value="F:phosphatidylinositol 3-kinase binding"/>
    <property type="evidence" value="ECO:0007669"/>
    <property type="project" value="TreeGrafter"/>
</dbReference>
<gene>
    <name evidence="2" type="ORF">F2P81_009447</name>
</gene>
<dbReference type="GO" id="GO:0005158">
    <property type="term" value="F:insulin receptor binding"/>
    <property type="evidence" value="ECO:0007669"/>
    <property type="project" value="InterPro"/>
</dbReference>
<dbReference type="SUPFAM" id="SSF50729">
    <property type="entry name" value="PH domain-like"/>
    <property type="match status" value="1"/>
</dbReference>